<dbReference type="PANTHER" id="PTHR11141">
    <property type="entry name" value="PROTEIN TRANSPORT PROTEIN SEC23"/>
    <property type="match status" value="1"/>
</dbReference>
<dbReference type="SUPFAM" id="SSF81995">
    <property type="entry name" value="beta-sandwich domain of Sec23/24"/>
    <property type="match status" value="1"/>
</dbReference>
<dbReference type="KEGG" id="tva:4771896"/>
<keyword evidence="9 10" id="KW-0968">Cytoplasmic vesicle</keyword>
<dbReference type="GO" id="GO:0030127">
    <property type="term" value="C:COPII vesicle coat"/>
    <property type="evidence" value="ECO:0000318"/>
    <property type="project" value="GO_Central"/>
</dbReference>
<dbReference type="Pfam" id="PF04811">
    <property type="entry name" value="Sec23_trunk"/>
    <property type="match status" value="1"/>
</dbReference>
<dbReference type="SUPFAM" id="SSF81811">
    <property type="entry name" value="Helical domain of Sec23/24"/>
    <property type="match status" value="1"/>
</dbReference>
<dbReference type="InterPro" id="IPR029006">
    <property type="entry name" value="ADF-H/Gelsolin-like_dom_sf"/>
</dbReference>
<name>A2E0A9_TRIV3</name>
<comment type="subcellular location">
    <subcellularLocation>
        <location evidence="10">Cytoplasmic vesicle</location>
        <location evidence="10">COPII-coated vesicle membrane</location>
        <topology evidence="10">Peripheral membrane protein</topology>
        <orientation evidence="10">Cytoplasmic side</orientation>
    </subcellularLocation>
    <subcellularLocation>
        <location evidence="10">Endoplasmic reticulum membrane</location>
        <topology evidence="10">Peripheral membrane protein</topology>
        <orientation evidence="10">Cytoplasmic side</orientation>
    </subcellularLocation>
</comment>
<dbReference type="EMBL" id="DS113278">
    <property type="protein sequence ID" value="EAY13909.1"/>
    <property type="molecule type" value="Genomic_DNA"/>
</dbReference>
<dbReference type="GO" id="GO:0090110">
    <property type="term" value="P:COPII-coated vesicle cargo loading"/>
    <property type="evidence" value="ECO:0000318"/>
    <property type="project" value="GO_Central"/>
</dbReference>
<dbReference type="PANTHER" id="PTHR11141:SF0">
    <property type="entry name" value="PROTEIN TRANSPORT PROTEIN SEC23"/>
    <property type="match status" value="1"/>
</dbReference>
<dbReference type="GO" id="GO:0005789">
    <property type="term" value="C:endoplasmic reticulum membrane"/>
    <property type="evidence" value="ECO:0007669"/>
    <property type="project" value="UniProtKB-SubCell"/>
</dbReference>
<dbReference type="InterPro" id="IPR036175">
    <property type="entry name" value="Sec23/24_helical_dom_sf"/>
</dbReference>
<accession>A2E0A9</accession>
<evidence type="ECO:0000313" key="15">
    <source>
        <dbReference type="EMBL" id="EAY13909.1"/>
    </source>
</evidence>
<dbReference type="FunFam" id="3.40.50.410:FF:000043">
    <property type="entry name" value="Protein transport protein SEC23"/>
    <property type="match status" value="1"/>
</dbReference>
<evidence type="ECO:0000256" key="2">
    <source>
        <dbReference type="ARBA" id="ARBA00022448"/>
    </source>
</evidence>
<keyword evidence="4 10" id="KW-0256">Endoplasmic reticulum</keyword>
<dbReference type="SMR" id="A2E0A9"/>
<dbReference type="InterPro" id="IPR006895">
    <property type="entry name" value="Znf_Sec23_Sec24"/>
</dbReference>
<evidence type="ECO:0000256" key="3">
    <source>
        <dbReference type="ARBA" id="ARBA00022723"/>
    </source>
</evidence>
<dbReference type="FunFam" id="3.40.20.10:FF:000054">
    <property type="entry name" value="Protein transport protein SEC23"/>
    <property type="match status" value="1"/>
</dbReference>
<dbReference type="eggNOG" id="KOG1986">
    <property type="taxonomic scope" value="Eukaryota"/>
</dbReference>
<dbReference type="GO" id="GO:0008270">
    <property type="term" value="F:zinc ion binding"/>
    <property type="evidence" value="ECO:0007669"/>
    <property type="project" value="InterPro"/>
</dbReference>
<dbReference type="STRING" id="5722.A2E0A9"/>
<dbReference type="RefSeq" id="XP_001326132.1">
    <property type="nucleotide sequence ID" value="XM_001326097.1"/>
</dbReference>
<dbReference type="SUPFAM" id="SSF53300">
    <property type="entry name" value="vWA-like"/>
    <property type="match status" value="1"/>
</dbReference>
<evidence type="ECO:0000256" key="8">
    <source>
        <dbReference type="ARBA" id="ARBA00023136"/>
    </source>
</evidence>
<evidence type="ECO:0000256" key="5">
    <source>
        <dbReference type="ARBA" id="ARBA00022833"/>
    </source>
</evidence>
<dbReference type="Gene3D" id="2.30.30.380">
    <property type="entry name" value="Zn-finger domain of Sec23/24"/>
    <property type="match status" value="1"/>
</dbReference>
<evidence type="ECO:0000256" key="9">
    <source>
        <dbReference type="ARBA" id="ARBA00023329"/>
    </source>
</evidence>
<evidence type="ECO:0000256" key="6">
    <source>
        <dbReference type="ARBA" id="ARBA00022892"/>
    </source>
</evidence>
<evidence type="ECO:0000256" key="4">
    <source>
        <dbReference type="ARBA" id="ARBA00022824"/>
    </source>
</evidence>
<dbReference type="SUPFAM" id="SSF82919">
    <property type="entry name" value="Zn-finger domain of Sec23/24"/>
    <property type="match status" value="1"/>
</dbReference>
<dbReference type="Gene3D" id="1.20.120.730">
    <property type="entry name" value="Sec23/Sec24 helical domain"/>
    <property type="match status" value="1"/>
</dbReference>
<evidence type="ECO:0000313" key="16">
    <source>
        <dbReference type="Proteomes" id="UP000001542"/>
    </source>
</evidence>
<dbReference type="Pfam" id="PF08033">
    <property type="entry name" value="Sec23_BS"/>
    <property type="match status" value="1"/>
</dbReference>
<dbReference type="VEuPathDB" id="TrichDB:TVAG_028620"/>
<comment type="similarity">
    <text evidence="1 10">Belongs to the SEC23/SEC24 family. SEC23 subfamily.</text>
</comment>
<dbReference type="InterPro" id="IPR036174">
    <property type="entry name" value="Znf_Sec23_Sec24_sf"/>
</dbReference>
<dbReference type="SUPFAM" id="SSF82754">
    <property type="entry name" value="C-terminal, gelsolin-like domain of Sec23/24"/>
    <property type="match status" value="1"/>
</dbReference>
<dbReference type="InterPro" id="IPR006896">
    <property type="entry name" value="Sec23/24_trunk_dom"/>
</dbReference>
<dbReference type="GO" id="GO:0006886">
    <property type="term" value="P:intracellular protein transport"/>
    <property type="evidence" value="ECO:0007669"/>
    <property type="project" value="InterPro"/>
</dbReference>
<dbReference type="InterPro" id="IPR012990">
    <property type="entry name" value="Beta-sandwich_Sec23_24"/>
</dbReference>
<evidence type="ECO:0000256" key="7">
    <source>
        <dbReference type="ARBA" id="ARBA00022927"/>
    </source>
</evidence>
<dbReference type="GO" id="GO:0005096">
    <property type="term" value="F:GTPase activator activity"/>
    <property type="evidence" value="ECO:0000318"/>
    <property type="project" value="GO_Central"/>
</dbReference>
<keyword evidence="2 10" id="KW-0813">Transport</keyword>
<keyword evidence="6 10" id="KW-0931">ER-Golgi transport</keyword>
<proteinExistence type="inferred from homology"/>
<dbReference type="Gene3D" id="2.60.40.1670">
    <property type="entry name" value="beta-sandwich domain of Sec23/24"/>
    <property type="match status" value="1"/>
</dbReference>
<keyword evidence="5 10" id="KW-0862">Zinc</keyword>
<dbReference type="InParanoid" id="A2E0A9"/>
<feature type="domain" description="Sec23/Sec24 helical" evidence="13">
    <location>
        <begin position="490"/>
        <end position="580"/>
    </location>
</feature>
<evidence type="ECO:0000256" key="1">
    <source>
        <dbReference type="ARBA" id="ARBA00009210"/>
    </source>
</evidence>
<reference evidence="15" key="2">
    <citation type="journal article" date="2007" name="Science">
        <title>Draft genome sequence of the sexually transmitted pathogen Trichomonas vaginalis.</title>
        <authorList>
            <person name="Carlton J.M."/>
            <person name="Hirt R.P."/>
            <person name="Silva J.C."/>
            <person name="Delcher A.L."/>
            <person name="Schatz M."/>
            <person name="Zhao Q."/>
            <person name="Wortman J.R."/>
            <person name="Bidwell S.L."/>
            <person name="Alsmark U.C.M."/>
            <person name="Besteiro S."/>
            <person name="Sicheritz-Ponten T."/>
            <person name="Noel C.J."/>
            <person name="Dacks J.B."/>
            <person name="Foster P.G."/>
            <person name="Simillion C."/>
            <person name="Van de Peer Y."/>
            <person name="Miranda-Saavedra D."/>
            <person name="Barton G.J."/>
            <person name="Westrop G.D."/>
            <person name="Mueller S."/>
            <person name="Dessi D."/>
            <person name="Fiori P.L."/>
            <person name="Ren Q."/>
            <person name="Paulsen I."/>
            <person name="Zhang H."/>
            <person name="Bastida-Corcuera F.D."/>
            <person name="Simoes-Barbosa A."/>
            <person name="Brown M.T."/>
            <person name="Hayes R.D."/>
            <person name="Mukherjee M."/>
            <person name="Okumura C.Y."/>
            <person name="Schneider R."/>
            <person name="Smith A.J."/>
            <person name="Vanacova S."/>
            <person name="Villalvazo M."/>
            <person name="Haas B.J."/>
            <person name="Pertea M."/>
            <person name="Feldblyum T.V."/>
            <person name="Utterback T.R."/>
            <person name="Shu C.L."/>
            <person name="Osoegawa K."/>
            <person name="de Jong P.J."/>
            <person name="Hrdy I."/>
            <person name="Horvathova L."/>
            <person name="Zubacova Z."/>
            <person name="Dolezal P."/>
            <person name="Malik S.B."/>
            <person name="Logsdon J.M. Jr."/>
            <person name="Henze K."/>
            <person name="Gupta A."/>
            <person name="Wang C.C."/>
            <person name="Dunne R.L."/>
            <person name="Upcroft J.A."/>
            <person name="Upcroft P."/>
            <person name="White O."/>
            <person name="Salzberg S.L."/>
            <person name="Tang P."/>
            <person name="Chiu C.-H."/>
            <person name="Lee Y.-S."/>
            <person name="Embley T.M."/>
            <person name="Coombs G.H."/>
            <person name="Mottram J.C."/>
            <person name="Tachezy J."/>
            <person name="Fraser-Liggett C.M."/>
            <person name="Johnson P.J."/>
        </authorList>
    </citation>
    <scope>NUCLEOTIDE SEQUENCE [LARGE SCALE GENOMIC DNA]</scope>
    <source>
        <strain evidence="15">G3</strain>
    </source>
</reference>
<sequence length="722" mass="80213">METEQPNQYNPIRFSWNSIPTSKSSLDTTGIPFGCVYTPLKELRSQEQILNYQPCLCPNCKGIINPFSTIDPQSKTWICPLCKQRAPLPLNYTKIDQNNVPAELSPENTTVEYLIEENENPVPPVYFFVVDVCCTEKQHQQLKNLLLQTLACIPNNALVGFISFGTIISVHEVYFEETPHISIFNGTKVYTAEELKKFLKINPISTGIPNRFIAPLKDAEQMLNTIIDQLNPDPYPIPKGNRVKRCTGAAIHMAVGIIEATFPKTGGHVIVFSGGPITHGPGAMAELERIKNVRQLSDISKSKLTEESLKFFTELGNRANSSNISVNYIAASFEETGFHEVEPLVTATGGFHTIGEGWADADLIETVVRYFQREAPYSGSEAIVTINGSSHLNVTGMIGCGIANPPVNNFFSINNKVGLSGTDQWRIVGLRRGTSLGIFLDSKGGVNGEKCFIQLLCRYRYFVTGKTHLRVTTAAVSFDDNLSSQLTGFNQEAGISLLGRLAMFKIRSETVRKVIDEVDSSIVEFCKKYAPGANFNQNTIGIPQLIFYLRRLKVFTGQNTTPDLTASIRCTFNILDPNDSALLLVPILRRYCLGKEVEEMPLSQDSLDPQWILVLTCFSRVVVCCGRDVASWRNQNIHEQPGHEDLKLILEKSQADAKNFADLRFPAPQFIVCDQDSSLSRYLLTAVNPPPLQLEAKKSANSLDTDSGDYGSFVDRLRQLSK</sequence>
<dbReference type="Gene3D" id="3.40.50.410">
    <property type="entry name" value="von Willebrand factor, type A domain"/>
    <property type="match status" value="1"/>
</dbReference>
<evidence type="ECO:0000256" key="10">
    <source>
        <dbReference type="RuleBase" id="RU365030"/>
    </source>
</evidence>
<gene>
    <name evidence="15" type="ORF">TVAG_028620</name>
</gene>
<keyword evidence="7 10" id="KW-0653">Protein transport</keyword>
<feature type="domain" description="Sec23/Sec24 beta-sandwich" evidence="14">
    <location>
        <begin position="379"/>
        <end position="478"/>
    </location>
</feature>
<dbReference type="AlphaFoldDB" id="A2E0A9"/>
<reference evidence="15" key="1">
    <citation type="submission" date="2006-10" db="EMBL/GenBank/DDBJ databases">
        <authorList>
            <person name="Amadeo P."/>
            <person name="Zhao Q."/>
            <person name="Wortman J."/>
            <person name="Fraser-Liggett C."/>
            <person name="Carlton J."/>
        </authorList>
    </citation>
    <scope>NUCLEOTIDE SEQUENCE</scope>
    <source>
        <strain evidence="15">G3</strain>
    </source>
</reference>
<feature type="domain" description="Zinc finger Sec23/Sec24-type" evidence="11">
    <location>
        <begin position="54"/>
        <end position="92"/>
    </location>
</feature>
<dbReference type="OrthoDB" id="10256289at2759"/>
<organism evidence="15 16">
    <name type="scientific">Trichomonas vaginalis (strain ATCC PRA-98 / G3)</name>
    <dbReference type="NCBI Taxonomy" id="412133"/>
    <lineage>
        <taxon>Eukaryota</taxon>
        <taxon>Metamonada</taxon>
        <taxon>Parabasalia</taxon>
        <taxon>Trichomonadida</taxon>
        <taxon>Trichomonadidae</taxon>
        <taxon>Trichomonas</taxon>
    </lineage>
</organism>
<dbReference type="InterPro" id="IPR037364">
    <property type="entry name" value="Sec23"/>
</dbReference>
<keyword evidence="3 10" id="KW-0479">Metal-binding</keyword>
<keyword evidence="10" id="KW-0963">Cytoplasm</keyword>
<feature type="domain" description="Sec23/Sec24 trunk" evidence="12">
    <location>
        <begin position="121"/>
        <end position="361"/>
    </location>
</feature>
<dbReference type="Pfam" id="PF04810">
    <property type="entry name" value="zf-Sec23_Sec24"/>
    <property type="match status" value="1"/>
</dbReference>
<dbReference type="InterPro" id="IPR006900">
    <property type="entry name" value="Sec23/24_helical_dom"/>
</dbReference>
<dbReference type="InterPro" id="IPR036465">
    <property type="entry name" value="vWFA_dom_sf"/>
</dbReference>
<dbReference type="VEuPathDB" id="TrichDB:TVAGG3_0556760"/>
<evidence type="ECO:0000259" key="13">
    <source>
        <dbReference type="Pfam" id="PF04815"/>
    </source>
</evidence>
<dbReference type="Pfam" id="PF04815">
    <property type="entry name" value="Sec23_helical"/>
    <property type="match status" value="1"/>
</dbReference>
<protein>
    <recommendedName>
        <fullName evidence="10">Protein transport protein SEC23</fullName>
    </recommendedName>
</protein>
<dbReference type="InterPro" id="IPR036180">
    <property type="entry name" value="Gelsolin-like_dom_sf"/>
</dbReference>
<evidence type="ECO:0000259" key="11">
    <source>
        <dbReference type="Pfam" id="PF04810"/>
    </source>
</evidence>
<evidence type="ECO:0000259" key="14">
    <source>
        <dbReference type="Pfam" id="PF08033"/>
    </source>
</evidence>
<dbReference type="GO" id="GO:0070971">
    <property type="term" value="C:endoplasmic reticulum exit site"/>
    <property type="evidence" value="ECO:0000318"/>
    <property type="project" value="GO_Central"/>
</dbReference>
<comment type="function">
    <text evidence="10">Component of the coat protein complex II (COPII) which promotes the formation of transport vesicles from the endoplasmic reticulum (ER). The coat has two main functions, the physical deformation of the endoplasmic reticulum membrane into vesicles and the selection of cargo molecules.</text>
</comment>
<dbReference type="Gene3D" id="3.40.20.10">
    <property type="entry name" value="Severin"/>
    <property type="match status" value="1"/>
</dbReference>
<evidence type="ECO:0000259" key="12">
    <source>
        <dbReference type="Pfam" id="PF04811"/>
    </source>
</evidence>
<dbReference type="Proteomes" id="UP000001542">
    <property type="component" value="Unassembled WGS sequence"/>
</dbReference>
<keyword evidence="8 10" id="KW-0472">Membrane</keyword>
<keyword evidence="16" id="KW-1185">Reference proteome</keyword>